<sequence length="328" mass="35629">MPSSSFPASASSSVPSSSRASRPRRPGRRAASEQLAPARKPLAPHRAGGFVHSPFVGSSSALGGLLYVPTSRPPPHHHGQDTYDQQKDHRHMALRIFGTDPENQPKPRQRFADDLAGRFRSGHQINGTPASLDEWRVTTGDPEVAEAIQKLMGGDPPQEWEAKGEDNIEVFTASASVDIIIPSAKSLRQRMVLWGRNGKPIYVSDGEYILDDQGHPTDERDPDAELTFQERKAKKDIGAIPDIDLTFRLAADPDLGFFQFKSGSWGLAYDLAADAVDELLAEIDGPALATLSIVEESFTPKKGPRKGQLVSFNKPVLKIKGAAPEAAE</sequence>
<proteinExistence type="predicted"/>
<evidence type="ECO:0000313" key="3">
    <source>
        <dbReference type="Proteomes" id="UP000593999"/>
    </source>
</evidence>
<dbReference type="InterPro" id="IPR043991">
    <property type="entry name" value="Gp3-like"/>
</dbReference>
<keyword evidence="3" id="KW-1185">Reference proteome</keyword>
<evidence type="ECO:0000313" key="2">
    <source>
        <dbReference type="EMBL" id="QOI66952.1"/>
    </source>
</evidence>
<protein>
    <submittedName>
        <fullName evidence="2">Uncharacterized protein</fullName>
    </submittedName>
</protein>
<feature type="region of interest" description="Disordered" evidence="1">
    <location>
        <begin position="1"/>
        <end position="86"/>
    </location>
</feature>
<dbReference type="Pfam" id="PF18897">
    <property type="entry name" value="Gp3-like"/>
    <property type="match status" value="1"/>
</dbReference>
<name>A0A7L8ZDY0_9CAUD</name>
<dbReference type="EMBL" id="MT952845">
    <property type="protein sequence ID" value="QOI66952.1"/>
    <property type="molecule type" value="Genomic_DNA"/>
</dbReference>
<feature type="compositionally biased region" description="Low complexity" evidence="1">
    <location>
        <begin position="1"/>
        <end position="20"/>
    </location>
</feature>
<reference evidence="2 3" key="1">
    <citation type="submission" date="2020-08" db="EMBL/GenBank/DDBJ databases">
        <authorList>
            <person name="Onisko P.M."/>
            <person name="Abbud L.A."/>
            <person name="Collins-Miller C."/>
            <person name="Crosslin K."/>
            <person name="Dasari S."/>
            <person name="Friend S.M."/>
            <person name="Gaykema M.A."/>
            <person name="Lambert A.M."/>
            <person name="Moran E.R."/>
            <person name="Watts A.R."/>
            <person name="Zirkle L.M."/>
            <person name="Bauer P.J."/>
            <person name="Temple L."/>
            <person name="Washington J.M."/>
            <person name="Garlena R.A."/>
            <person name="Russell D.A."/>
            <person name="Pope W.H."/>
            <person name="Jacobs-Sera D."/>
            <person name="Hatfull G.F."/>
        </authorList>
    </citation>
    <scope>NUCLEOTIDE SEQUENCE [LARGE SCALE GENOMIC DNA]</scope>
</reference>
<dbReference type="Proteomes" id="UP000593999">
    <property type="component" value="Segment"/>
</dbReference>
<gene>
    <name evidence="2" type="primary">40</name>
    <name evidence="2" type="ORF">SEA_GARDENSTATE_40</name>
</gene>
<accession>A0A7L8ZDY0</accession>
<evidence type="ECO:0000256" key="1">
    <source>
        <dbReference type="SAM" id="MobiDB-lite"/>
    </source>
</evidence>
<organism evidence="2 3">
    <name type="scientific">Microbacterium phage GardenState</name>
    <dbReference type="NCBI Taxonomy" id="2776841"/>
    <lineage>
        <taxon>Viruses</taxon>
        <taxon>Duplodnaviria</taxon>
        <taxon>Heunggongvirae</taxon>
        <taxon>Uroviricota</taxon>
        <taxon>Caudoviricetes</taxon>
        <taxon>Casidaviridae</taxon>
        <taxon>Gardenstatevirus</taxon>
        <taxon>Gardenstatevirus gardenstate</taxon>
    </lineage>
</organism>